<dbReference type="Pfam" id="PF12729">
    <property type="entry name" value="4HB_MCP_1"/>
    <property type="match status" value="1"/>
</dbReference>
<feature type="domain" description="Methyl-accepting transducer" evidence="8">
    <location>
        <begin position="274"/>
        <end position="503"/>
    </location>
</feature>
<dbReference type="InterPro" id="IPR024478">
    <property type="entry name" value="HlyB_4HB_MCP"/>
</dbReference>
<keyword evidence="4 6" id="KW-0807">Transducer</keyword>
<protein>
    <submittedName>
        <fullName evidence="10">Putative methyl-accepting chemotaxis protein</fullName>
    </submittedName>
</protein>
<dbReference type="CDD" id="cd19411">
    <property type="entry name" value="MCP2201-like_sensor"/>
    <property type="match status" value="1"/>
</dbReference>
<dbReference type="InterPro" id="IPR047347">
    <property type="entry name" value="YvaQ-like_sensor"/>
</dbReference>
<dbReference type="EMBL" id="BAFF01000012">
    <property type="protein sequence ID" value="GAB53175.1"/>
    <property type="molecule type" value="Genomic_DNA"/>
</dbReference>
<dbReference type="CDD" id="cd06225">
    <property type="entry name" value="HAMP"/>
    <property type="match status" value="1"/>
</dbReference>
<dbReference type="Pfam" id="PF00015">
    <property type="entry name" value="MCPsignal"/>
    <property type="match status" value="1"/>
</dbReference>
<comment type="subcellular location">
    <subcellularLocation>
        <location evidence="1">Cell inner membrane</location>
        <topology evidence="1">Multi-pass membrane protein</topology>
    </subcellularLocation>
</comment>
<keyword evidence="2" id="KW-0488">Methylation</keyword>
<dbReference type="GO" id="GO:0007165">
    <property type="term" value="P:signal transduction"/>
    <property type="evidence" value="ECO:0007669"/>
    <property type="project" value="UniProtKB-KW"/>
</dbReference>
<evidence type="ECO:0000256" key="5">
    <source>
        <dbReference type="ARBA" id="ARBA00029447"/>
    </source>
</evidence>
<dbReference type="PROSITE" id="PS50111">
    <property type="entry name" value="CHEMOTAXIS_TRANSDUC_2"/>
    <property type="match status" value="1"/>
</dbReference>
<keyword evidence="7" id="KW-0472">Membrane</keyword>
<evidence type="ECO:0000256" key="7">
    <source>
        <dbReference type="SAM" id="Phobius"/>
    </source>
</evidence>
<evidence type="ECO:0000256" key="1">
    <source>
        <dbReference type="ARBA" id="ARBA00004429"/>
    </source>
</evidence>
<keyword evidence="7" id="KW-0812">Transmembrane</keyword>
<feature type="domain" description="HAMP" evidence="9">
    <location>
        <begin position="217"/>
        <end position="269"/>
    </location>
</feature>
<evidence type="ECO:0000259" key="9">
    <source>
        <dbReference type="PROSITE" id="PS50885"/>
    </source>
</evidence>
<feature type="transmembrane region" description="Helical" evidence="7">
    <location>
        <begin position="195"/>
        <end position="215"/>
    </location>
</feature>
<dbReference type="CDD" id="cd11386">
    <property type="entry name" value="MCP_signal"/>
    <property type="match status" value="1"/>
</dbReference>
<evidence type="ECO:0000256" key="6">
    <source>
        <dbReference type="PROSITE-ProRule" id="PRU00284"/>
    </source>
</evidence>
<dbReference type="InterPro" id="IPR003660">
    <property type="entry name" value="HAMP_dom"/>
</dbReference>
<reference evidence="10 11" key="1">
    <citation type="submission" date="2012-02" db="EMBL/GenBank/DDBJ databases">
        <title>Whole genome shotgun sequence of Escherichia hermannii NBRC 105704.</title>
        <authorList>
            <person name="Yoshida I."/>
            <person name="Hosoyama A."/>
            <person name="Tsuchikane K."/>
            <person name="Katsumata H."/>
            <person name="Yamazaki S."/>
            <person name="Fujita N."/>
        </authorList>
    </citation>
    <scope>NUCLEOTIDE SEQUENCE [LARGE SCALE GENOMIC DNA]</scope>
    <source>
        <strain evidence="10 11">NBRC 105704</strain>
    </source>
</reference>
<dbReference type="PANTHER" id="PTHR43531">
    <property type="entry name" value="PROTEIN ICFG"/>
    <property type="match status" value="1"/>
</dbReference>
<dbReference type="SMART" id="SM00304">
    <property type="entry name" value="HAMP"/>
    <property type="match status" value="1"/>
</dbReference>
<accession>H5V5B7</accession>
<dbReference type="Gene3D" id="1.10.287.950">
    <property type="entry name" value="Methyl-accepting chemotaxis protein"/>
    <property type="match status" value="1"/>
</dbReference>
<evidence type="ECO:0000256" key="2">
    <source>
        <dbReference type="ARBA" id="ARBA00022481"/>
    </source>
</evidence>
<keyword evidence="7" id="KW-1133">Transmembrane helix</keyword>
<dbReference type="Proteomes" id="UP000010297">
    <property type="component" value="Unassembled WGS sequence"/>
</dbReference>
<dbReference type="SUPFAM" id="SSF58104">
    <property type="entry name" value="Methyl-accepting chemotaxis protein (MCP) signaling domain"/>
    <property type="match status" value="1"/>
</dbReference>
<comment type="similarity">
    <text evidence="5">Belongs to the methyl-accepting chemotaxis (MCP) protein family.</text>
</comment>
<comment type="caution">
    <text evidence="10">The sequence shown here is derived from an EMBL/GenBank/DDBJ whole genome shotgun (WGS) entry which is preliminary data.</text>
</comment>
<dbReference type="Pfam" id="PF00672">
    <property type="entry name" value="HAMP"/>
    <property type="match status" value="1"/>
</dbReference>
<dbReference type="GO" id="GO:0004888">
    <property type="term" value="F:transmembrane signaling receptor activity"/>
    <property type="evidence" value="ECO:0007669"/>
    <property type="project" value="InterPro"/>
</dbReference>
<dbReference type="InterPro" id="IPR004090">
    <property type="entry name" value="Chemotax_Me-accpt_rcpt"/>
</dbReference>
<keyword evidence="11" id="KW-1185">Reference proteome</keyword>
<dbReference type="InterPro" id="IPR004089">
    <property type="entry name" value="MCPsignal_dom"/>
</dbReference>
<dbReference type="FunFam" id="1.10.287.950:FF:000001">
    <property type="entry name" value="Methyl-accepting chemotaxis sensory transducer"/>
    <property type="match status" value="1"/>
</dbReference>
<gene>
    <name evidence="10" type="ORF">EH105704_12_00620</name>
</gene>
<proteinExistence type="inferred from homology"/>
<dbReference type="SMART" id="SM00283">
    <property type="entry name" value="MA"/>
    <property type="match status" value="1"/>
</dbReference>
<dbReference type="AlphaFoldDB" id="H5V5B7"/>
<evidence type="ECO:0000313" key="11">
    <source>
        <dbReference type="Proteomes" id="UP000010297"/>
    </source>
</evidence>
<name>H5V5B7_ATLHE</name>
<dbReference type="InterPro" id="IPR051310">
    <property type="entry name" value="MCP_chemotaxis"/>
</dbReference>
<keyword evidence="3" id="KW-0145">Chemotaxis</keyword>
<dbReference type="PROSITE" id="PS50885">
    <property type="entry name" value="HAMP"/>
    <property type="match status" value="1"/>
</dbReference>
<dbReference type="PRINTS" id="PR00260">
    <property type="entry name" value="CHEMTRNSDUCR"/>
</dbReference>
<evidence type="ECO:0000256" key="4">
    <source>
        <dbReference type="ARBA" id="ARBA00023224"/>
    </source>
</evidence>
<dbReference type="PANTHER" id="PTHR43531:SF5">
    <property type="entry name" value="METHYL-ACCEPTING CHEMOTAXIS PROTEIN III"/>
    <property type="match status" value="1"/>
</dbReference>
<evidence type="ECO:0000259" key="8">
    <source>
        <dbReference type="PROSITE" id="PS50111"/>
    </source>
</evidence>
<organism evidence="10 11">
    <name type="scientific">Atlantibacter hermannii NBRC 105704</name>
    <dbReference type="NCBI Taxonomy" id="1115512"/>
    <lineage>
        <taxon>Bacteria</taxon>
        <taxon>Pseudomonadati</taxon>
        <taxon>Pseudomonadota</taxon>
        <taxon>Gammaproteobacteria</taxon>
        <taxon>Enterobacterales</taxon>
        <taxon>Enterobacteriaceae</taxon>
        <taxon>Atlantibacter</taxon>
    </lineage>
</organism>
<sequence length="557" mass="60165">MEGDVMKLNNLSVGMRMGMGFALLLFMSVVMGGSAFWLTRSSDSDVNQMITWLLPKERIIEDWTSAVNDNSGLAMAMMSTTDPALRKLLQQPMKVSADKVAALQDKLVPMIRLESGKKLLAQVIAERNKYIELRRLGLEMAENGKSQEINQFISHEFYPATQNYTQSLKELSNFQSQLIDDAYVKINQQSAFSQLIISTVIGLSIVLGILTAWFITRSITRPLEEAVSVASRVAAGDLTVDVNVSSKDQLGLLMKSLKDMITGLANTVTDVKNGAETISHAANEIDAGNLDLASRTEEQAASVEETAATLEQLTSTIKRSADNSRHVNQLFSETGAIIRENNERMSNVLTSMQDIHSDSGKMAAIVTTIEGIAFQTNILALNAAVEAARAGEQGRGFAVVAGEVRTLAQRSASSAKEIKEIIHASVSKISSCRVLVDEAGSGMNGIVDNVTGVQGLVDEIARASEEQSEGITQINIAMGQIDTTTQQNAALVEESSAASASLKEQARILLDSVEVFKCDEPGRELAEAAPRERVKKASAPVFNSSTPTLATADWVKF</sequence>
<dbReference type="GO" id="GO:0006935">
    <property type="term" value="P:chemotaxis"/>
    <property type="evidence" value="ECO:0007669"/>
    <property type="project" value="UniProtKB-KW"/>
</dbReference>
<feature type="transmembrane region" description="Helical" evidence="7">
    <location>
        <begin position="20"/>
        <end position="39"/>
    </location>
</feature>
<dbReference type="eggNOG" id="COG0840">
    <property type="taxonomic scope" value="Bacteria"/>
</dbReference>
<evidence type="ECO:0000256" key="3">
    <source>
        <dbReference type="ARBA" id="ARBA00022500"/>
    </source>
</evidence>
<evidence type="ECO:0000313" key="10">
    <source>
        <dbReference type="EMBL" id="GAB53175.1"/>
    </source>
</evidence>
<dbReference type="GO" id="GO:0005886">
    <property type="term" value="C:plasma membrane"/>
    <property type="evidence" value="ECO:0007669"/>
    <property type="project" value="UniProtKB-SubCell"/>
</dbReference>